<dbReference type="EMBL" id="BACD03000019">
    <property type="protein sequence ID" value="GAO49081.1"/>
    <property type="molecule type" value="Genomic_DNA"/>
</dbReference>
<dbReference type="STRING" id="698492.A0A0E9NHC7"/>
<dbReference type="GO" id="GO:0007034">
    <property type="term" value="P:vacuolar transport"/>
    <property type="evidence" value="ECO:0007669"/>
    <property type="project" value="TreeGrafter"/>
</dbReference>
<evidence type="ECO:0000259" key="8">
    <source>
        <dbReference type="PROSITE" id="PS51382"/>
    </source>
</evidence>
<keyword evidence="2" id="KW-0926">Vacuole</keyword>
<evidence type="ECO:0000256" key="7">
    <source>
        <dbReference type="SAM" id="Phobius"/>
    </source>
</evidence>
<keyword evidence="3 7" id="KW-0812">Transmembrane</keyword>
<dbReference type="InterPro" id="IPR018966">
    <property type="entry name" value="VTC_domain"/>
</dbReference>
<keyword evidence="5 7" id="KW-0472">Membrane</keyword>
<reference evidence="9 10" key="3">
    <citation type="journal article" date="2015" name="Genome Announc.">
        <title>Draft Genome Sequence of the Archiascomycetous Yeast Saitoella complicata.</title>
        <authorList>
            <person name="Yamauchi K."/>
            <person name="Kondo S."/>
            <person name="Hamamoto M."/>
            <person name="Takahashi Y."/>
            <person name="Ogura Y."/>
            <person name="Hayashi T."/>
            <person name="Nishida H."/>
        </authorList>
    </citation>
    <scope>NUCLEOTIDE SEQUENCE [LARGE SCALE GENOMIC DNA]</scope>
    <source>
        <strain evidence="9 10">NRRL Y-17804</strain>
    </source>
</reference>
<dbReference type="PANTHER" id="PTHR46140:SF1">
    <property type="entry name" value="VACUOLAR TRANSPORTER CHAPERONE COMPLEX SUBUNIT 4-RELATED"/>
    <property type="match status" value="1"/>
</dbReference>
<evidence type="ECO:0000256" key="5">
    <source>
        <dbReference type="ARBA" id="ARBA00023136"/>
    </source>
</evidence>
<accession>A0A0E9NHC7</accession>
<dbReference type="Pfam" id="PF09359">
    <property type="entry name" value="VTC"/>
    <property type="match status" value="1"/>
</dbReference>
<reference evidence="9 10" key="2">
    <citation type="journal article" date="2014" name="J. Gen. Appl. Microbiol.">
        <title>The early diverging ascomycetous budding yeast Saitoella complicata has three histone deacetylases belonging to the Clr6, Hos2, and Rpd3 lineages.</title>
        <authorList>
            <person name="Nishida H."/>
            <person name="Matsumoto T."/>
            <person name="Kondo S."/>
            <person name="Hamamoto M."/>
            <person name="Yoshikawa H."/>
        </authorList>
    </citation>
    <scope>NUCLEOTIDE SEQUENCE [LARGE SCALE GENOMIC DNA]</scope>
    <source>
        <strain evidence="9 10">NRRL Y-17804</strain>
    </source>
</reference>
<keyword evidence="10" id="KW-1185">Reference proteome</keyword>
<dbReference type="GO" id="GO:0006799">
    <property type="term" value="P:polyphosphate biosynthetic process"/>
    <property type="evidence" value="ECO:0007669"/>
    <property type="project" value="UniProtKB-ARBA"/>
</dbReference>
<protein>
    <recommendedName>
        <fullName evidence="8">SPX domain-containing protein</fullName>
    </recommendedName>
</protein>
<evidence type="ECO:0000256" key="2">
    <source>
        <dbReference type="ARBA" id="ARBA00022554"/>
    </source>
</evidence>
<dbReference type="GO" id="GO:0016237">
    <property type="term" value="P:microautophagy"/>
    <property type="evidence" value="ECO:0007669"/>
    <property type="project" value="TreeGrafter"/>
</dbReference>
<dbReference type="Proteomes" id="UP000033140">
    <property type="component" value="Unassembled WGS sequence"/>
</dbReference>
<feature type="transmembrane region" description="Helical" evidence="7">
    <location>
        <begin position="681"/>
        <end position="702"/>
    </location>
</feature>
<dbReference type="Gene3D" id="3.20.100.30">
    <property type="entry name" value="VTC, catalytic tunnel domain"/>
    <property type="match status" value="1"/>
</dbReference>
<dbReference type="InterPro" id="IPR042267">
    <property type="entry name" value="VTC_sf"/>
</dbReference>
<dbReference type="GO" id="GO:0000329">
    <property type="term" value="C:fungal-type vacuole membrane"/>
    <property type="evidence" value="ECO:0007669"/>
    <property type="project" value="TreeGrafter"/>
</dbReference>
<comment type="caution">
    <text evidence="9">The sequence shown here is derived from an EMBL/GenBank/DDBJ whole genome shotgun (WGS) entry which is preliminary data.</text>
</comment>
<feature type="region of interest" description="Disordered" evidence="6">
    <location>
        <begin position="597"/>
        <end position="616"/>
    </location>
</feature>
<evidence type="ECO:0000256" key="4">
    <source>
        <dbReference type="ARBA" id="ARBA00022989"/>
    </source>
</evidence>
<feature type="domain" description="SPX" evidence="8">
    <location>
        <begin position="54"/>
        <end position="195"/>
    </location>
</feature>
<dbReference type="InterPro" id="IPR051572">
    <property type="entry name" value="VTC_Complex_Subunit"/>
</dbReference>
<evidence type="ECO:0000313" key="9">
    <source>
        <dbReference type="EMBL" id="GAO49081.1"/>
    </source>
</evidence>
<feature type="transmembrane region" description="Helical" evidence="7">
    <location>
        <begin position="708"/>
        <end position="729"/>
    </location>
</feature>
<dbReference type="GO" id="GO:0033254">
    <property type="term" value="C:vacuolar transporter chaperone complex"/>
    <property type="evidence" value="ECO:0007669"/>
    <property type="project" value="TreeGrafter"/>
</dbReference>
<dbReference type="GO" id="GO:0042144">
    <property type="term" value="P:vacuole fusion, non-autophagic"/>
    <property type="evidence" value="ECO:0007669"/>
    <property type="project" value="TreeGrafter"/>
</dbReference>
<dbReference type="InterPro" id="IPR004331">
    <property type="entry name" value="SPX_dom"/>
</dbReference>
<dbReference type="PROSITE" id="PS51382">
    <property type="entry name" value="SPX"/>
    <property type="match status" value="1"/>
</dbReference>
<dbReference type="AlphaFoldDB" id="A0A0E9NHC7"/>
<evidence type="ECO:0000256" key="6">
    <source>
        <dbReference type="SAM" id="MobiDB-lite"/>
    </source>
</evidence>
<sequence>MQSRCRGNFSALCCAIVRTFKFFNDRPLSCLHPDSRHQLGEEKRYGLRSDTPVNRITKNDGIHAPELKPYNLDYDVIKKEIKAVTSENGCSREREDRLLQLLQEELRRVDDFVKSKSGEIDRRIAHSLKSGANNRAKPKQPQLKNFFKFDDELNRLTQDVRSLARYIAAQREGFRKLVKKHAKWCTRHAPGADSLHGRFAPSLQSPDAFHKRVDFGQWLVQLASLHNDRDPSVHKPGSEVSVASDASLAPVNRITYWVHPDNATELDFVLLKYMALHVPSSSRKTAMQRMRTVYLDTDNLDKLTEASGNAGKVQVPTVTWGEGSELLEATITLPEEDGQKKVVRVPRKHVEQYIRKAADDLDFYAIANEGGLDPPAKLQEAHTAIKSADLQPVLKAATRRTQFAQFSHETGNVSAFLDRDIRLLRIEKGKRRWVSEESDKGGETFPFAVLEVQWHGGLPPWLQELTASHLVELVDGFSLYVHAAYRLLSPINVQAPSWMSSIDRDIRKLPPSSREMRRKKTQFLTPTEATNESIVSPGLVSGASSRTPSIRQQPSVEVVGQRYWNEFDDEEHEEAWTVEVPADDERTGLLGAWGRRRSRVSSATGTDDDSEDEHGFGDTLRVAGRRVKLGVQRSYMSLRTLFGEHESVFHPSEIEHGRDPEHSDHEVSIMKAPVRIRVIRGYFLCLLLSLIVFSSLTGLGAGLRMGSAYQIVISAGVMIFMSWATVSFYAMLPKEERKGRWIGWAGFALTAALCLGVSIGTAYEVIP</sequence>
<proteinExistence type="predicted"/>
<dbReference type="OMA" id="FAFKQNA"/>
<organism evidence="9 10">
    <name type="scientific">Saitoella complicata (strain BCRC 22490 / CBS 7301 / JCM 7358 / NBRC 10748 / NRRL Y-17804)</name>
    <dbReference type="NCBI Taxonomy" id="698492"/>
    <lineage>
        <taxon>Eukaryota</taxon>
        <taxon>Fungi</taxon>
        <taxon>Dikarya</taxon>
        <taxon>Ascomycota</taxon>
        <taxon>Taphrinomycotina</taxon>
        <taxon>Taphrinomycotina incertae sedis</taxon>
        <taxon>Saitoella</taxon>
    </lineage>
</organism>
<feature type="transmembrane region" description="Helical" evidence="7">
    <location>
        <begin position="741"/>
        <end position="763"/>
    </location>
</feature>
<evidence type="ECO:0000256" key="3">
    <source>
        <dbReference type="ARBA" id="ARBA00022692"/>
    </source>
</evidence>
<gene>
    <name evidence="9" type="ORF">G7K_3240-t1</name>
</gene>
<name>A0A0E9NHC7_SAICN</name>
<dbReference type="PANTHER" id="PTHR46140">
    <property type="entry name" value="VACUOLAR TRANSPORTER CHAPERONE 1-RELATED"/>
    <property type="match status" value="1"/>
</dbReference>
<keyword evidence="4 7" id="KW-1133">Transmembrane helix</keyword>
<evidence type="ECO:0000313" key="10">
    <source>
        <dbReference type="Proteomes" id="UP000033140"/>
    </source>
</evidence>
<evidence type="ECO:0000256" key="1">
    <source>
        <dbReference type="ARBA" id="ARBA00004128"/>
    </source>
</evidence>
<reference evidence="9 10" key="1">
    <citation type="journal article" date="2011" name="J. Gen. Appl. Microbiol.">
        <title>Draft genome sequencing of the enigmatic yeast Saitoella complicata.</title>
        <authorList>
            <person name="Nishida H."/>
            <person name="Hamamoto M."/>
            <person name="Sugiyama J."/>
        </authorList>
    </citation>
    <scope>NUCLEOTIDE SEQUENCE [LARGE SCALE GENOMIC DNA]</scope>
    <source>
        <strain evidence="9 10">NRRL Y-17804</strain>
    </source>
</reference>
<comment type="subcellular location">
    <subcellularLocation>
        <location evidence="1">Vacuole membrane</location>
        <topology evidence="1">Multi-pass membrane protein</topology>
    </subcellularLocation>
</comment>